<name>A0ACB9GX14_CICIN</name>
<dbReference type="Proteomes" id="UP001055811">
    <property type="component" value="Linkage Group LG01"/>
</dbReference>
<sequence>MAVAEIFIGAFITVLFEKLASADLIRLARSAGIYSELDKWNNTLSQIQAVLVDAGQKHLRERSVQLWLHKLQHLAYDIDDVLDDLATEAMRRQLNHNTYATTSTSSTDTGKVLKIIPTCCTNFTPRTIKYGRKMSSKLDEITTKLHNLVEEKNILGLINNVERSHRTSRRLEETSLVDESRIVGREGDKMALLEKLVGDESSNENFSILSIVGLGGVGKTTLAQVLYNEKKVKDHFELMAWVCVSDEFEVFNISKAIFQAVGGGNQDFANLDLLQVALTEKLSKRRFLLVLDDVWNENYKEWELLQRPFVVGAHGSKVIVTTRKTTVASVMDSVHTYPLELLSNEEALSLFAQHALGKQNFDAHPTLKLHGEGIMKKCGGLPLALITLGRVLRTKTNDEEWEELLNSEIWNLHNESKILPALRLSYYDLPPRLKQMFAYCSLFPKDYLFDKDELVLLWMAEGFLHESNGSKSMESLGRECFQELESRSFFRYSTNDRSRYTMHDLINDLATSVAGEFFFMLDDKMDVYDRNEALEKFHHLSYIHQRYGVYRKFKALQRAKRLRTFLALSVRFLYSWRRSSLSNKVLVELLPQLKFLRVLSLANYSIKEIPESIGGLKHLRYLNFTKTYITCLPEQVGDLYNLQSLLVPGCHLLSSLPDSCVKLINLRHLDISDTPQLTKMPLGIGALTSLQTLSKIIIGGANGFKISELKGLLHLQGQLSIKGLDEVVNSIHAREVNLQQKRGLRDLEMEWSDVFDESRNENTEYEVLEGLRPFDKLRSLKISNYMGMKFPSWVGDPAFVCLTQLTLRGCKSCTYLPTLGHLQSLQKLFLESMNGLKRLDSEFLGPINSFHGIAFPSLEVLEFKNMQEWEIWSTNVGGDNRSFPCLREISLVNCPKLVELAIDLIPALQVLHIEECSIAVLRSMVGVSSSILDLSMKNIKGLTQLHGEVLKNLETVEHLSFIGCDELKYLWESESEACRILVSLWDLKVKFCKNLVSLGKNEANLDSGIRLKSIRKVELHNCPKLTSYKFPHGIENLDIYGCRSITSLTFPTPHELSSTLKILSICYFDKLEASCLLNKFFSSLEYLSISRVPNLSLFPEGCFVHLTKLIIRGCDNLESIPEKGFGFLPLFCLRYLEINSCKNLKSFPHEHLQSLTSLEELWIRDCPNMDYTFPCVSWPPNLSTLTIGGLKKPISEWGMQNFPTSLVKLCLYGKNSGVVPFAKAEDARNGNFTTSSSFVVPPSLTLLQIHGFMELELVSEGLQHLTCLEELLIRSCPKLRDLPEILLPKLSRLWVDSSSLELRKKCGSRKGKYWPVISQIPDLDVG</sequence>
<accession>A0ACB9GX14</accession>
<protein>
    <submittedName>
        <fullName evidence="1">Uncharacterized protein</fullName>
    </submittedName>
</protein>
<reference evidence="1 2" key="2">
    <citation type="journal article" date="2022" name="Mol. Ecol. Resour.">
        <title>The genomes of chicory, endive, great burdock and yacon provide insights into Asteraceae paleo-polyploidization history and plant inulin production.</title>
        <authorList>
            <person name="Fan W."/>
            <person name="Wang S."/>
            <person name="Wang H."/>
            <person name="Wang A."/>
            <person name="Jiang F."/>
            <person name="Liu H."/>
            <person name="Zhao H."/>
            <person name="Xu D."/>
            <person name="Zhang Y."/>
        </authorList>
    </citation>
    <scope>NUCLEOTIDE SEQUENCE [LARGE SCALE GENOMIC DNA]</scope>
    <source>
        <strain evidence="2">cv. Punajuju</strain>
        <tissue evidence="1">Leaves</tissue>
    </source>
</reference>
<keyword evidence="2" id="KW-1185">Reference proteome</keyword>
<gene>
    <name evidence="1" type="ORF">L2E82_00823</name>
</gene>
<proteinExistence type="predicted"/>
<dbReference type="EMBL" id="CM042009">
    <property type="protein sequence ID" value="KAI3788139.1"/>
    <property type="molecule type" value="Genomic_DNA"/>
</dbReference>
<evidence type="ECO:0000313" key="2">
    <source>
        <dbReference type="Proteomes" id="UP001055811"/>
    </source>
</evidence>
<reference evidence="2" key="1">
    <citation type="journal article" date="2022" name="Mol. Ecol. Resour.">
        <title>The genomes of chicory, endive, great burdock and yacon provide insights into Asteraceae palaeo-polyploidization history and plant inulin production.</title>
        <authorList>
            <person name="Fan W."/>
            <person name="Wang S."/>
            <person name="Wang H."/>
            <person name="Wang A."/>
            <person name="Jiang F."/>
            <person name="Liu H."/>
            <person name="Zhao H."/>
            <person name="Xu D."/>
            <person name="Zhang Y."/>
        </authorList>
    </citation>
    <scope>NUCLEOTIDE SEQUENCE [LARGE SCALE GENOMIC DNA]</scope>
    <source>
        <strain evidence="2">cv. Punajuju</strain>
    </source>
</reference>
<organism evidence="1 2">
    <name type="scientific">Cichorium intybus</name>
    <name type="common">Chicory</name>
    <dbReference type="NCBI Taxonomy" id="13427"/>
    <lineage>
        <taxon>Eukaryota</taxon>
        <taxon>Viridiplantae</taxon>
        <taxon>Streptophyta</taxon>
        <taxon>Embryophyta</taxon>
        <taxon>Tracheophyta</taxon>
        <taxon>Spermatophyta</taxon>
        <taxon>Magnoliopsida</taxon>
        <taxon>eudicotyledons</taxon>
        <taxon>Gunneridae</taxon>
        <taxon>Pentapetalae</taxon>
        <taxon>asterids</taxon>
        <taxon>campanulids</taxon>
        <taxon>Asterales</taxon>
        <taxon>Asteraceae</taxon>
        <taxon>Cichorioideae</taxon>
        <taxon>Cichorieae</taxon>
        <taxon>Cichoriinae</taxon>
        <taxon>Cichorium</taxon>
    </lineage>
</organism>
<evidence type="ECO:0000313" key="1">
    <source>
        <dbReference type="EMBL" id="KAI3788139.1"/>
    </source>
</evidence>
<comment type="caution">
    <text evidence="1">The sequence shown here is derived from an EMBL/GenBank/DDBJ whole genome shotgun (WGS) entry which is preliminary data.</text>
</comment>